<name>A0A0G4ILN3_PLABS</name>
<dbReference type="EMBL" id="CDSF01000046">
    <property type="protein sequence ID" value="CEO96146.1"/>
    <property type="molecule type" value="Genomic_DNA"/>
</dbReference>
<dbReference type="PANTHER" id="PTHR28570:SF3">
    <property type="entry name" value="ASPARTYL AMINOPEPTIDASE"/>
    <property type="match status" value="1"/>
</dbReference>
<reference evidence="13 14" key="1">
    <citation type="submission" date="2015-02" db="EMBL/GenBank/DDBJ databases">
        <authorList>
            <person name="Chooi Y.-H."/>
        </authorList>
    </citation>
    <scope>NUCLEOTIDE SEQUENCE [LARGE SCALE GENOMIC DNA]</scope>
    <source>
        <strain evidence="13">E3</strain>
    </source>
</reference>
<keyword evidence="8 11" id="KW-0378">Hydrolase</keyword>
<dbReference type="STRING" id="37360.A0A0G4ILN3"/>
<comment type="catalytic activity">
    <reaction evidence="1">
        <text>Release of an N-terminal aspartate or glutamate from a peptide, with a preference for aspartate.</text>
        <dbReference type="EC" id="3.4.11.21"/>
    </reaction>
</comment>
<evidence type="ECO:0000256" key="11">
    <source>
        <dbReference type="RuleBase" id="RU004386"/>
    </source>
</evidence>
<evidence type="ECO:0000256" key="6">
    <source>
        <dbReference type="ARBA" id="ARBA00022670"/>
    </source>
</evidence>
<dbReference type="OMA" id="GPILKVN"/>
<gene>
    <name evidence="13" type="ORF">PBRA_004836</name>
</gene>
<evidence type="ECO:0000313" key="14">
    <source>
        <dbReference type="Proteomes" id="UP000039324"/>
    </source>
</evidence>
<keyword evidence="14" id="KW-1185">Reference proteome</keyword>
<keyword evidence="6 11" id="KW-0645">Protease</keyword>
<keyword evidence="7 11" id="KW-0479">Metal-binding</keyword>
<evidence type="ECO:0000256" key="3">
    <source>
        <dbReference type="ARBA" id="ARBA00008290"/>
    </source>
</evidence>
<keyword evidence="9 11" id="KW-0862">Zinc</keyword>
<accession>A0A0G4ILN3</accession>
<dbReference type="PANTHER" id="PTHR28570">
    <property type="entry name" value="ASPARTYL AMINOPEPTIDASE"/>
    <property type="match status" value="1"/>
</dbReference>
<dbReference type="NCBIfam" id="NF002759">
    <property type="entry name" value="PRK02813.1"/>
    <property type="match status" value="1"/>
</dbReference>
<evidence type="ECO:0000256" key="5">
    <source>
        <dbReference type="ARBA" id="ARBA00022438"/>
    </source>
</evidence>
<dbReference type="SUPFAM" id="SSF101821">
    <property type="entry name" value="Aminopeptidase/glucanase lid domain"/>
    <property type="match status" value="1"/>
</dbReference>
<dbReference type="GO" id="GO:0006508">
    <property type="term" value="P:proteolysis"/>
    <property type="evidence" value="ECO:0007669"/>
    <property type="project" value="UniProtKB-KW"/>
</dbReference>
<comment type="similarity">
    <text evidence="3 11">Belongs to the peptidase M18 family.</text>
</comment>
<evidence type="ECO:0000256" key="8">
    <source>
        <dbReference type="ARBA" id="ARBA00022801"/>
    </source>
</evidence>
<dbReference type="InterPro" id="IPR023358">
    <property type="entry name" value="Peptidase_M18_dom2"/>
</dbReference>
<dbReference type="Pfam" id="PF02127">
    <property type="entry name" value="Peptidase_M18"/>
    <property type="match status" value="1"/>
</dbReference>
<dbReference type="AlphaFoldDB" id="A0A0G4ILN3"/>
<dbReference type="Gene3D" id="3.40.630.10">
    <property type="entry name" value="Zn peptidases"/>
    <property type="match status" value="1"/>
</dbReference>
<evidence type="ECO:0000256" key="12">
    <source>
        <dbReference type="SAM" id="MobiDB-lite"/>
    </source>
</evidence>
<dbReference type="PRINTS" id="PR00932">
    <property type="entry name" value="AMINO1PTASE"/>
</dbReference>
<evidence type="ECO:0000256" key="7">
    <source>
        <dbReference type="ARBA" id="ARBA00022723"/>
    </source>
</evidence>
<evidence type="ECO:0000256" key="9">
    <source>
        <dbReference type="ARBA" id="ARBA00022833"/>
    </source>
</evidence>
<evidence type="ECO:0000256" key="2">
    <source>
        <dbReference type="ARBA" id="ARBA00001947"/>
    </source>
</evidence>
<sequence length="557" mass="60099">MNPDLPCSDPGLPSTAAPATHTGPISATERGPPPGNATSQVRQGWRRAATRFQFHAELCSRLCMIGRSMAKAGTAAEVALSQQLVDFIEASPSPFHTVDTVSKMLTASGFTRISERDDAAWDQLAPNGKYFFTRNQSTVFAVCVGGKYKPGNGLTIAAAHTDSPVLRVKPISNIVTGGVVQVGVETYGGGLWNTWFDRDLSLAGRVVVAENGQFRSKLLKIDRPILSIPNLAIHLNRDISSDGFKPNFETHLLPILATEVTSYTLHLAANVADRTEQVKAALSAESPVGGEKKDPSSHHPVLLDILAESLKCNASDIRDFELSLFDTNRPCIGGALKEFISSVLFIYAPRLDNLGMSFCCIRGLIDATGSLANDPNMRVVALFDHEEIGSASAQGAASNMMPTIIDRLTKGVKTQSTIRKSFLVSADMAHACHPNYSEKHEARHRPKIHNGVVIKFNAKQRYATNSETAFILKEIARRRSIPVQEFVVRNDSGCGSTVGPILASNTGVRTIDIGIPQLAMHSIREMCGVGDVTHGVNLMDAFFTEFPNVDAAIVPAD</sequence>
<evidence type="ECO:0000256" key="1">
    <source>
        <dbReference type="ARBA" id="ARBA00001335"/>
    </source>
</evidence>
<evidence type="ECO:0000256" key="10">
    <source>
        <dbReference type="ARBA" id="ARBA00023049"/>
    </source>
</evidence>
<proteinExistence type="inferred from homology"/>
<dbReference type="OrthoDB" id="9880441at2759"/>
<dbReference type="InterPro" id="IPR001948">
    <property type="entry name" value="Peptidase_M18"/>
</dbReference>
<dbReference type="Proteomes" id="UP000039324">
    <property type="component" value="Unassembled WGS sequence"/>
</dbReference>
<comment type="cofactor">
    <cofactor evidence="2">
        <name>Zn(2+)</name>
        <dbReference type="ChEBI" id="CHEBI:29105"/>
    </cofactor>
</comment>
<dbReference type="GO" id="GO:0008237">
    <property type="term" value="F:metallopeptidase activity"/>
    <property type="evidence" value="ECO:0007669"/>
    <property type="project" value="UniProtKB-KW"/>
</dbReference>
<dbReference type="GO" id="GO:0008270">
    <property type="term" value="F:zinc ion binding"/>
    <property type="evidence" value="ECO:0007669"/>
    <property type="project" value="InterPro"/>
</dbReference>
<keyword evidence="5 11" id="KW-0031">Aminopeptidase</keyword>
<dbReference type="FunFam" id="2.30.250.10:FF:000001">
    <property type="entry name" value="Aspartyl aminopeptidase 1"/>
    <property type="match status" value="1"/>
</dbReference>
<protein>
    <recommendedName>
        <fullName evidence="4">aspartyl aminopeptidase</fullName>
        <ecNumber evidence="4">3.4.11.21</ecNumber>
    </recommendedName>
</protein>
<dbReference type="EC" id="3.4.11.21" evidence="4"/>
<dbReference type="SUPFAM" id="SSF53187">
    <property type="entry name" value="Zn-dependent exopeptidases"/>
    <property type="match status" value="1"/>
</dbReference>
<organism evidence="13 14">
    <name type="scientific">Plasmodiophora brassicae</name>
    <name type="common">Clubroot disease agent</name>
    <dbReference type="NCBI Taxonomy" id="37360"/>
    <lineage>
        <taxon>Eukaryota</taxon>
        <taxon>Sar</taxon>
        <taxon>Rhizaria</taxon>
        <taxon>Endomyxa</taxon>
        <taxon>Phytomyxea</taxon>
        <taxon>Plasmodiophorida</taxon>
        <taxon>Plasmodiophoridae</taxon>
        <taxon>Plasmodiophora</taxon>
    </lineage>
</organism>
<keyword evidence="10 11" id="KW-0482">Metalloprotease</keyword>
<dbReference type="GO" id="GO:0005737">
    <property type="term" value="C:cytoplasm"/>
    <property type="evidence" value="ECO:0007669"/>
    <property type="project" value="UniProtKB-ARBA"/>
</dbReference>
<dbReference type="CDD" id="cd05658">
    <property type="entry name" value="M18_DAP"/>
    <property type="match status" value="1"/>
</dbReference>
<feature type="region of interest" description="Disordered" evidence="12">
    <location>
        <begin position="1"/>
        <end position="40"/>
    </location>
</feature>
<dbReference type="GO" id="GO:0004177">
    <property type="term" value="F:aminopeptidase activity"/>
    <property type="evidence" value="ECO:0007669"/>
    <property type="project" value="UniProtKB-KW"/>
</dbReference>
<evidence type="ECO:0000256" key="4">
    <source>
        <dbReference type="ARBA" id="ARBA00011965"/>
    </source>
</evidence>
<dbReference type="Gene3D" id="2.30.250.10">
    <property type="entry name" value="Aminopeptidase i, Domain 2"/>
    <property type="match status" value="1"/>
</dbReference>
<evidence type="ECO:0000313" key="13">
    <source>
        <dbReference type="EMBL" id="CEO96146.1"/>
    </source>
</evidence>